<reference evidence="3" key="1">
    <citation type="submission" date="2009-05" db="EMBL/GenBank/DDBJ databases">
        <title>The genome sequence of Ajellomyces capsulatus strain H143.</title>
        <authorList>
            <person name="Champion M."/>
            <person name="Cuomo C.A."/>
            <person name="Ma L.-J."/>
            <person name="Henn M.R."/>
            <person name="Sil A."/>
            <person name="Goldman B."/>
            <person name="Young S.K."/>
            <person name="Kodira C.D."/>
            <person name="Zeng Q."/>
            <person name="Koehrsen M."/>
            <person name="Alvarado L."/>
            <person name="Berlin A.M."/>
            <person name="Borenstein D."/>
            <person name="Chen Z."/>
            <person name="Engels R."/>
            <person name="Freedman E."/>
            <person name="Gellesch M."/>
            <person name="Goldberg J."/>
            <person name="Griggs A."/>
            <person name="Gujja S."/>
            <person name="Heiman D.I."/>
            <person name="Hepburn T.A."/>
            <person name="Howarth C."/>
            <person name="Jen D."/>
            <person name="Larson L."/>
            <person name="Lewis B."/>
            <person name="Mehta T."/>
            <person name="Park D."/>
            <person name="Pearson M."/>
            <person name="Roberts A."/>
            <person name="Saif S."/>
            <person name="Shea T.D."/>
            <person name="Shenoy N."/>
            <person name="Sisk P."/>
            <person name="Stolte C."/>
            <person name="Sykes S."/>
            <person name="Walk T."/>
            <person name="White J."/>
            <person name="Yandava C."/>
            <person name="Klein B."/>
            <person name="McEwen J.G."/>
            <person name="Puccia R."/>
            <person name="Goldman G.H."/>
            <person name="Felipe M.S."/>
            <person name="Nino-Vega G."/>
            <person name="San-Blas G."/>
            <person name="Taylor J.W."/>
            <person name="Mendoza L."/>
            <person name="Galagan J.E."/>
            <person name="Nusbaum C."/>
            <person name="Birren B.W."/>
        </authorList>
    </citation>
    <scope>NUCLEOTIDE SEQUENCE [LARGE SCALE GENOMIC DNA]</scope>
    <source>
        <strain evidence="3">H143</strain>
    </source>
</reference>
<protein>
    <submittedName>
        <fullName evidence="2">Uncharacterized protein</fullName>
    </submittedName>
</protein>
<proteinExistence type="predicted"/>
<gene>
    <name evidence="2" type="ORF">HCDG_02066</name>
</gene>
<evidence type="ECO:0000313" key="3">
    <source>
        <dbReference type="Proteomes" id="UP000002624"/>
    </source>
</evidence>
<accession>C6H6L5</accession>
<dbReference type="HOGENOM" id="CLU_2319666_0_0_1"/>
<dbReference type="VEuPathDB" id="FungiDB:HCDG_02066"/>
<dbReference type="AlphaFoldDB" id="C6H6L5"/>
<name>C6H6L5_AJECH</name>
<evidence type="ECO:0000256" key="1">
    <source>
        <dbReference type="SAM" id="MobiDB-lite"/>
    </source>
</evidence>
<dbReference type="EMBL" id="GG692420">
    <property type="protein sequence ID" value="EER44036.1"/>
    <property type="molecule type" value="Genomic_DNA"/>
</dbReference>
<sequence length="99" mass="10991">MPLGKDVQSMQNSKKAFLSIPISKKGALYASRRIWMVKISNNHGKGFGERSRDSLGWSHETPQPLGYQTLNLDKEEAEPVGKQQMHGTGAPESRILPNT</sequence>
<evidence type="ECO:0000313" key="2">
    <source>
        <dbReference type="EMBL" id="EER44036.1"/>
    </source>
</evidence>
<dbReference type="Proteomes" id="UP000002624">
    <property type="component" value="Unassembled WGS sequence"/>
</dbReference>
<organism evidence="2 3">
    <name type="scientific">Ajellomyces capsulatus (strain H143)</name>
    <name type="common">Darling's disease fungus</name>
    <name type="synonym">Histoplasma capsulatum</name>
    <dbReference type="NCBI Taxonomy" id="544712"/>
    <lineage>
        <taxon>Eukaryota</taxon>
        <taxon>Fungi</taxon>
        <taxon>Dikarya</taxon>
        <taxon>Ascomycota</taxon>
        <taxon>Pezizomycotina</taxon>
        <taxon>Eurotiomycetes</taxon>
        <taxon>Eurotiomycetidae</taxon>
        <taxon>Onygenales</taxon>
        <taxon>Ajellomycetaceae</taxon>
        <taxon>Histoplasma</taxon>
    </lineage>
</organism>
<feature type="region of interest" description="Disordered" evidence="1">
    <location>
        <begin position="42"/>
        <end position="99"/>
    </location>
</feature>